<reference evidence="1 2" key="1">
    <citation type="journal article" date="2019" name="Commun. Biol.">
        <title>The bagworm genome reveals a unique fibroin gene that provides high tensile strength.</title>
        <authorList>
            <person name="Kono N."/>
            <person name="Nakamura H."/>
            <person name="Ohtoshi R."/>
            <person name="Tomita M."/>
            <person name="Numata K."/>
            <person name="Arakawa K."/>
        </authorList>
    </citation>
    <scope>NUCLEOTIDE SEQUENCE [LARGE SCALE GENOMIC DNA]</scope>
</reference>
<comment type="caution">
    <text evidence="1">The sequence shown here is derived from an EMBL/GenBank/DDBJ whole genome shotgun (WGS) entry which is preliminary data.</text>
</comment>
<gene>
    <name evidence="1" type="ORF">EVAR_34510_1</name>
</gene>
<organism evidence="1 2">
    <name type="scientific">Eumeta variegata</name>
    <name type="common">Bagworm moth</name>
    <name type="synonym">Eumeta japonica</name>
    <dbReference type="NCBI Taxonomy" id="151549"/>
    <lineage>
        <taxon>Eukaryota</taxon>
        <taxon>Metazoa</taxon>
        <taxon>Ecdysozoa</taxon>
        <taxon>Arthropoda</taxon>
        <taxon>Hexapoda</taxon>
        <taxon>Insecta</taxon>
        <taxon>Pterygota</taxon>
        <taxon>Neoptera</taxon>
        <taxon>Endopterygota</taxon>
        <taxon>Lepidoptera</taxon>
        <taxon>Glossata</taxon>
        <taxon>Ditrysia</taxon>
        <taxon>Tineoidea</taxon>
        <taxon>Psychidae</taxon>
        <taxon>Oiketicinae</taxon>
        <taxon>Eumeta</taxon>
    </lineage>
</organism>
<dbReference type="Proteomes" id="UP000299102">
    <property type="component" value="Unassembled WGS sequence"/>
</dbReference>
<evidence type="ECO:0000313" key="2">
    <source>
        <dbReference type="Proteomes" id="UP000299102"/>
    </source>
</evidence>
<proteinExistence type="predicted"/>
<dbReference type="EMBL" id="BGZK01001590">
    <property type="protein sequence ID" value="GBP82846.1"/>
    <property type="molecule type" value="Genomic_DNA"/>
</dbReference>
<sequence>MNLGQRIPHLRCTYCWSKTNPICYTNDRLQRRKVNHKQEHAKRSHTSSIESGLIRSIGQQDDVVCDTGLERHRTLRAFTARRRRDETILYFTDGN</sequence>
<keyword evidence="2" id="KW-1185">Reference proteome</keyword>
<accession>A0A4C1Z2N5</accession>
<protein>
    <submittedName>
        <fullName evidence="1">Uncharacterized protein</fullName>
    </submittedName>
</protein>
<name>A0A4C1Z2N5_EUMVA</name>
<dbReference type="AlphaFoldDB" id="A0A4C1Z2N5"/>
<evidence type="ECO:0000313" key="1">
    <source>
        <dbReference type="EMBL" id="GBP82846.1"/>
    </source>
</evidence>